<dbReference type="SMART" id="SM00347">
    <property type="entry name" value="HTH_MARR"/>
    <property type="match status" value="1"/>
</dbReference>
<dbReference type="Pfam" id="PF01047">
    <property type="entry name" value="MarR"/>
    <property type="match status" value="1"/>
</dbReference>
<proteinExistence type="predicted"/>
<keyword evidence="3" id="KW-1185">Reference proteome</keyword>
<dbReference type="Proteomes" id="UP001500190">
    <property type="component" value="Unassembled WGS sequence"/>
</dbReference>
<evidence type="ECO:0000259" key="1">
    <source>
        <dbReference type="PROSITE" id="PS50995"/>
    </source>
</evidence>
<dbReference type="PANTHER" id="PTHR33164">
    <property type="entry name" value="TRANSCRIPTIONAL REGULATOR, MARR FAMILY"/>
    <property type="match status" value="1"/>
</dbReference>
<dbReference type="SUPFAM" id="SSF46785">
    <property type="entry name" value="Winged helix' DNA-binding domain"/>
    <property type="match status" value="1"/>
</dbReference>
<comment type="caution">
    <text evidence="2">The sequence shown here is derived from an EMBL/GenBank/DDBJ whole genome shotgun (WGS) entry which is preliminary data.</text>
</comment>
<dbReference type="EMBL" id="BAAAND010000001">
    <property type="protein sequence ID" value="GAA1570337.1"/>
    <property type="molecule type" value="Genomic_DNA"/>
</dbReference>
<feature type="domain" description="HTH marR-type" evidence="1">
    <location>
        <begin position="5"/>
        <end position="141"/>
    </location>
</feature>
<evidence type="ECO:0000313" key="3">
    <source>
        <dbReference type="Proteomes" id="UP001500190"/>
    </source>
</evidence>
<name>A0ABP4P0F4_9ACTN</name>
<dbReference type="InterPro" id="IPR039422">
    <property type="entry name" value="MarR/SlyA-like"/>
</dbReference>
<protein>
    <submittedName>
        <fullName evidence="2">MarR family transcriptional regulator</fullName>
    </submittedName>
</protein>
<gene>
    <name evidence="2" type="ORF">GCM10009742_10870</name>
</gene>
<dbReference type="PANTHER" id="PTHR33164:SF106">
    <property type="entry name" value="TRANSCRIPTIONAL REGULATORY PROTEIN"/>
    <property type="match status" value="1"/>
</dbReference>
<organism evidence="2 3">
    <name type="scientific">Kribbella karoonensis</name>
    <dbReference type="NCBI Taxonomy" id="324851"/>
    <lineage>
        <taxon>Bacteria</taxon>
        <taxon>Bacillati</taxon>
        <taxon>Actinomycetota</taxon>
        <taxon>Actinomycetes</taxon>
        <taxon>Propionibacteriales</taxon>
        <taxon>Kribbellaceae</taxon>
        <taxon>Kribbella</taxon>
    </lineage>
</organism>
<evidence type="ECO:0000313" key="2">
    <source>
        <dbReference type="EMBL" id="GAA1570337.1"/>
    </source>
</evidence>
<dbReference type="RefSeq" id="WP_344188251.1">
    <property type="nucleotide sequence ID" value="NZ_BAAAND010000001.1"/>
</dbReference>
<sequence length="164" mass="18115">MATTRADLVAALVEAMPQYISAAVRYQIAVADQLGMPVTDIHAIGALLEIGPAGVRRLADVIGMTTGAVTRLVDRLERAGFVRREPDPADRRRVVVQVVPERVADVSRYYEPMGDRWQQQVATYTDSQLEFLVEFLRQGRGSAQAETTALRTNGRPHATRRRGA</sequence>
<reference evidence="3" key="1">
    <citation type="journal article" date="2019" name="Int. J. Syst. Evol. Microbiol.">
        <title>The Global Catalogue of Microorganisms (GCM) 10K type strain sequencing project: providing services to taxonomists for standard genome sequencing and annotation.</title>
        <authorList>
            <consortium name="The Broad Institute Genomics Platform"/>
            <consortium name="The Broad Institute Genome Sequencing Center for Infectious Disease"/>
            <person name="Wu L."/>
            <person name="Ma J."/>
        </authorList>
    </citation>
    <scope>NUCLEOTIDE SEQUENCE [LARGE SCALE GENOMIC DNA]</scope>
    <source>
        <strain evidence="3">JCM 14304</strain>
    </source>
</reference>
<dbReference type="InterPro" id="IPR036388">
    <property type="entry name" value="WH-like_DNA-bd_sf"/>
</dbReference>
<dbReference type="PROSITE" id="PS50995">
    <property type="entry name" value="HTH_MARR_2"/>
    <property type="match status" value="1"/>
</dbReference>
<accession>A0ABP4P0F4</accession>
<dbReference type="Gene3D" id="1.10.10.10">
    <property type="entry name" value="Winged helix-like DNA-binding domain superfamily/Winged helix DNA-binding domain"/>
    <property type="match status" value="1"/>
</dbReference>
<dbReference type="InterPro" id="IPR000835">
    <property type="entry name" value="HTH_MarR-typ"/>
</dbReference>
<dbReference type="InterPro" id="IPR036390">
    <property type="entry name" value="WH_DNA-bd_sf"/>
</dbReference>